<proteinExistence type="inferred from homology"/>
<evidence type="ECO:0000313" key="8">
    <source>
        <dbReference type="EMBL" id="GAA5525012.1"/>
    </source>
</evidence>
<comment type="function">
    <text evidence="6">Catalyzes the reduction of dTDP-6-deoxy-L-lyxo-4-hexulose to yield dTDP-L-rhamnose.</text>
</comment>
<comment type="pathway">
    <text evidence="1 6">Carbohydrate biosynthesis; dTDP-L-rhamnose biosynthesis.</text>
</comment>
<dbReference type="RefSeq" id="WP_345550342.1">
    <property type="nucleotide sequence ID" value="NZ_BAABRT010000010.1"/>
</dbReference>
<evidence type="ECO:0000256" key="3">
    <source>
        <dbReference type="ARBA" id="ARBA00012929"/>
    </source>
</evidence>
<evidence type="ECO:0000256" key="6">
    <source>
        <dbReference type="RuleBase" id="RU364082"/>
    </source>
</evidence>
<comment type="similarity">
    <text evidence="2 6">Belongs to the dTDP-4-dehydrorhamnose reductase family.</text>
</comment>
<comment type="cofactor">
    <cofactor evidence="6">
        <name>Mg(2+)</name>
        <dbReference type="ChEBI" id="CHEBI:18420"/>
    </cofactor>
    <text evidence="6">Binds 1 Mg(2+) ion per monomer.</text>
</comment>
<dbReference type="PANTHER" id="PTHR10491">
    <property type="entry name" value="DTDP-4-DEHYDRORHAMNOSE REDUCTASE"/>
    <property type="match status" value="1"/>
</dbReference>
<feature type="domain" description="RmlD-like substrate binding" evidence="7">
    <location>
        <begin position="1"/>
        <end position="290"/>
    </location>
</feature>
<dbReference type="EC" id="1.1.1.133" evidence="3 6"/>
<evidence type="ECO:0000256" key="4">
    <source>
        <dbReference type="ARBA" id="ARBA00017099"/>
    </source>
</evidence>
<evidence type="ECO:0000259" key="7">
    <source>
        <dbReference type="Pfam" id="PF04321"/>
    </source>
</evidence>
<dbReference type="EMBL" id="BAABRT010000010">
    <property type="protein sequence ID" value="GAA5525012.1"/>
    <property type="molecule type" value="Genomic_DNA"/>
</dbReference>
<dbReference type="Pfam" id="PF04321">
    <property type="entry name" value="RmlD_sub_bind"/>
    <property type="match status" value="1"/>
</dbReference>
<dbReference type="CDD" id="cd05254">
    <property type="entry name" value="dTDP_HR_like_SDR_e"/>
    <property type="match status" value="1"/>
</dbReference>
<sequence>MNILVTGASGLLGRSVLARLQRDARLQATGCAFSRAGDGLLALDLNDRNAVNSALDTLRPRLVIHCAAERWPDRCAQAPERSWQLNVAASEALARQCEAAGAQLAYISTDYVFDGNAPPYAVDNTPNPLNFYGRSKLAGERAVLGSGDHWVLRLPLLFGPAQYPGESGVTGLLETLQNRTPQAVDYWAIRFPTCVEEVADVLAQILSRVLDGATFHGIYHWSGDSGCTRYELAQKIADITGLDSGHLHPDSAPRFEQPRPRNCQLDKSRLTSLGIRGQDTLERQLARALAPLCA</sequence>
<reference evidence="8 9" key="1">
    <citation type="submission" date="2024-02" db="EMBL/GenBank/DDBJ databases">
        <title>Microbulbifer aestuariivivens NBRC 112533.</title>
        <authorList>
            <person name="Ichikawa N."/>
            <person name="Katano-Makiyama Y."/>
            <person name="Hidaka K."/>
        </authorList>
    </citation>
    <scope>NUCLEOTIDE SEQUENCE [LARGE SCALE GENOMIC DNA]</scope>
    <source>
        <strain evidence="8 9">NBRC 112533</strain>
    </source>
</reference>
<keyword evidence="9" id="KW-1185">Reference proteome</keyword>
<evidence type="ECO:0000256" key="2">
    <source>
        <dbReference type="ARBA" id="ARBA00010944"/>
    </source>
</evidence>
<evidence type="ECO:0000256" key="1">
    <source>
        <dbReference type="ARBA" id="ARBA00004781"/>
    </source>
</evidence>
<dbReference type="InterPro" id="IPR005913">
    <property type="entry name" value="dTDP_dehydrorham_reduct"/>
</dbReference>
<comment type="caution">
    <text evidence="8">The sequence shown here is derived from an EMBL/GenBank/DDBJ whole genome shotgun (WGS) entry which is preliminary data.</text>
</comment>
<name>A0ABP9WP90_9GAMM</name>
<protein>
    <recommendedName>
        <fullName evidence="4 6">dTDP-4-dehydrorhamnose reductase</fullName>
        <ecNumber evidence="3 6">1.1.1.133</ecNumber>
    </recommendedName>
</protein>
<dbReference type="Gene3D" id="3.40.50.720">
    <property type="entry name" value="NAD(P)-binding Rossmann-like Domain"/>
    <property type="match status" value="1"/>
</dbReference>
<keyword evidence="6" id="KW-0521">NADP</keyword>
<dbReference type="PANTHER" id="PTHR10491:SF4">
    <property type="entry name" value="METHIONINE ADENOSYLTRANSFERASE 2 SUBUNIT BETA"/>
    <property type="match status" value="1"/>
</dbReference>
<evidence type="ECO:0000256" key="5">
    <source>
        <dbReference type="ARBA" id="ARBA00048200"/>
    </source>
</evidence>
<accession>A0ABP9WP90</accession>
<dbReference type="InterPro" id="IPR036291">
    <property type="entry name" value="NAD(P)-bd_dom_sf"/>
</dbReference>
<dbReference type="Proteomes" id="UP001408594">
    <property type="component" value="Unassembled WGS sequence"/>
</dbReference>
<organism evidence="8 9">
    <name type="scientific">Microbulbifer aestuariivivens</name>
    <dbReference type="NCBI Taxonomy" id="1908308"/>
    <lineage>
        <taxon>Bacteria</taxon>
        <taxon>Pseudomonadati</taxon>
        <taxon>Pseudomonadota</taxon>
        <taxon>Gammaproteobacteria</taxon>
        <taxon>Cellvibrionales</taxon>
        <taxon>Microbulbiferaceae</taxon>
        <taxon>Microbulbifer</taxon>
    </lineage>
</organism>
<gene>
    <name evidence="8" type="primary">rmlD_1</name>
    <name evidence="8" type="ORF">Maes01_01572</name>
</gene>
<comment type="catalytic activity">
    <reaction evidence="5 6">
        <text>dTDP-beta-L-rhamnose + NADP(+) = dTDP-4-dehydro-beta-L-rhamnose + NADPH + H(+)</text>
        <dbReference type="Rhea" id="RHEA:21796"/>
        <dbReference type="ChEBI" id="CHEBI:15378"/>
        <dbReference type="ChEBI" id="CHEBI:57510"/>
        <dbReference type="ChEBI" id="CHEBI:57783"/>
        <dbReference type="ChEBI" id="CHEBI:58349"/>
        <dbReference type="ChEBI" id="CHEBI:62830"/>
        <dbReference type="EC" id="1.1.1.133"/>
    </reaction>
</comment>
<keyword evidence="6" id="KW-0560">Oxidoreductase</keyword>
<dbReference type="InterPro" id="IPR029903">
    <property type="entry name" value="RmlD-like-bd"/>
</dbReference>
<dbReference type="SUPFAM" id="SSF51735">
    <property type="entry name" value="NAD(P)-binding Rossmann-fold domains"/>
    <property type="match status" value="1"/>
</dbReference>
<evidence type="ECO:0000313" key="9">
    <source>
        <dbReference type="Proteomes" id="UP001408594"/>
    </source>
</evidence>